<dbReference type="Proteomes" id="UP000543556">
    <property type="component" value="Unassembled WGS sequence"/>
</dbReference>
<keyword evidence="3" id="KW-1185">Reference proteome</keyword>
<name>A0A7Y7IGA6_9MICC</name>
<organism evidence="2 3">
    <name type="scientific">Arthrobacter wenxiniae</name>
    <dbReference type="NCBI Taxonomy" id="2713570"/>
    <lineage>
        <taxon>Bacteria</taxon>
        <taxon>Bacillati</taxon>
        <taxon>Actinomycetota</taxon>
        <taxon>Actinomycetes</taxon>
        <taxon>Micrococcales</taxon>
        <taxon>Micrococcaceae</taxon>
        <taxon>Arthrobacter</taxon>
    </lineage>
</organism>
<protein>
    <submittedName>
        <fullName evidence="2">Uncharacterized protein</fullName>
    </submittedName>
</protein>
<feature type="transmembrane region" description="Helical" evidence="1">
    <location>
        <begin position="42"/>
        <end position="61"/>
    </location>
</feature>
<keyword evidence="1" id="KW-1133">Transmembrane helix</keyword>
<evidence type="ECO:0000313" key="2">
    <source>
        <dbReference type="EMBL" id="NVM94955.1"/>
    </source>
</evidence>
<dbReference type="AlphaFoldDB" id="A0A7Y7IGA6"/>
<keyword evidence="1" id="KW-0472">Membrane</keyword>
<proteinExistence type="predicted"/>
<sequence>MVLTALAGFALLAVLVVVTTAATVWLAKVRPALEHDPDTQFWYIFAGLCVLLPAILITVALNRWAGAALALLAAGAWWWSNRVVAVRQTLQADAAARRKSDAERQALYARHNSVLARWGRYELDPARSIDFPAMTDVRVPETSALVKAMAKAEQLRRHPGADRTAEYRTAVAVLEGALRAAEESAARQG</sequence>
<keyword evidence="1" id="KW-0812">Transmembrane</keyword>
<comment type="caution">
    <text evidence="2">The sequence shown here is derived from an EMBL/GenBank/DDBJ whole genome shotgun (WGS) entry which is preliminary data.</text>
</comment>
<dbReference type="EMBL" id="JAAMFM010000009">
    <property type="protein sequence ID" value="NVM94955.1"/>
    <property type="molecule type" value="Genomic_DNA"/>
</dbReference>
<evidence type="ECO:0000256" key="1">
    <source>
        <dbReference type="SAM" id="Phobius"/>
    </source>
</evidence>
<evidence type="ECO:0000313" key="3">
    <source>
        <dbReference type="Proteomes" id="UP000543556"/>
    </source>
</evidence>
<gene>
    <name evidence="2" type="ORF">G6034_08520</name>
</gene>
<reference evidence="2 3" key="1">
    <citation type="submission" date="2020-02" db="EMBL/GenBank/DDBJ databases">
        <title>Genome sequence of strain AETb3-4.</title>
        <authorList>
            <person name="Gao J."/>
            <person name="Zhang X."/>
        </authorList>
    </citation>
    <scope>NUCLEOTIDE SEQUENCE [LARGE SCALE GENOMIC DNA]</scope>
    <source>
        <strain evidence="2 3">AETb3-4</strain>
    </source>
</reference>
<accession>A0A7Y7IGA6</accession>
<dbReference type="RefSeq" id="WP_176634674.1">
    <property type="nucleotide sequence ID" value="NZ_JAAMFM010000009.1"/>
</dbReference>